<evidence type="ECO:0000256" key="4">
    <source>
        <dbReference type="ARBA" id="ARBA00022679"/>
    </source>
</evidence>
<dbReference type="CDD" id="cd00082">
    <property type="entry name" value="HisKA"/>
    <property type="match status" value="1"/>
</dbReference>
<dbReference type="CDD" id="cd00075">
    <property type="entry name" value="HATPase"/>
    <property type="match status" value="1"/>
</dbReference>
<evidence type="ECO:0000256" key="2">
    <source>
        <dbReference type="ARBA" id="ARBA00012438"/>
    </source>
</evidence>
<evidence type="ECO:0000259" key="10">
    <source>
        <dbReference type="PROSITE" id="PS50109"/>
    </source>
</evidence>
<dbReference type="SUPFAM" id="SSF47384">
    <property type="entry name" value="Homodimeric domain of signal transducing histidine kinase"/>
    <property type="match status" value="1"/>
</dbReference>
<dbReference type="Proteomes" id="UP000641646">
    <property type="component" value="Unassembled WGS sequence"/>
</dbReference>
<evidence type="ECO:0000313" key="11">
    <source>
        <dbReference type="EMBL" id="MBD2185321.1"/>
    </source>
</evidence>
<evidence type="ECO:0000256" key="8">
    <source>
        <dbReference type="ARBA" id="ARBA00023012"/>
    </source>
</evidence>
<keyword evidence="3" id="KW-0597">Phosphoprotein</keyword>
<dbReference type="InterPro" id="IPR003661">
    <property type="entry name" value="HisK_dim/P_dom"/>
</dbReference>
<dbReference type="Pfam" id="PF02518">
    <property type="entry name" value="HATPase_c"/>
    <property type="match status" value="1"/>
</dbReference>
<dbReference type="PANTHER" id="PTHR43065:SF10">
    <property type="entry name" value="PEROXIDE STRESS-ACTIVATED HISTIDINE KINASE MAK3"/>
    <property type="match status" value="1"/>
</dbReference>
<dbReference type="InterPro" id="IPR004358">
    <property type="entry name" value="Sig_transdc_His_kin-like_C"/>
</dbReference>
<dbReference type="PROSITE" id="PS50109">
    <property type="entry name" value="HIS_KIN"/>
    <property type="match status" value="1"/>
</dbReference>
<keyword evidence="7" id="KW-0067">ATP-binding</keyword>
<dbReference type="CDD" id="cd00038">
    <property type="entry name" value="CAP_ED"/>
    <property type="match status" value="1"/>
</dbReference>
<dbReference type="PROSITE" id="PS00889">
    <property type="entry name" value="CNMP_BINDING_2"/>
    <property type="match status" value="1"/>
</dbReference>
<keyword evidence="6" id="KW-0418">Kinase</keyword>
<keyword evidence="4" id="KW-0808">Transferase</keyword>
<dbReference type="SUPFAM" id="SSF51206">
    <property type="entry name" value="cAMP-binding domain-like"/>
    <property type="match status" value="1"/>
</dbReference>
<dbReference type="SMART" id="SM00387">
    <property type="entry name" value="HATPase_c"/>
    <property type="match status" value="1"/>
</dbReference>
<dbReference type="Pfam" id="PF00027">
    <property type="entry name" value="cNMP_binding"/>
    <property type="match status" value="1"/>
</dbReference>
<dbReference type="PROSITE" id="PS50042">
    <property type="entry name" value="CNMP_BINDING_3"/>
    <property type="match status" value="1"/>
</dbReference>
<keyword evidence="5" id="KW-0547">Nucleotide-binding</keyword>
<evidence type="ECO:0000256" key="5">
    <source>
        <dbReference type="ARBA" id="ARBA00022741"/>
    </source>
</evidence>
<dbReference type="InterPro" id="IPR003594">
    <property type="entry name" value="HATPase_dom"/>
</dbReference>
<dbReference type="EC" id="2.7.13.3" evidence="2"/>
<feature type="domain" description="Histidine kinase" evidence="10">
    <location>
        <begin position="156"/>
        <end position="363"/>
    </location>
</feature>
<proteinExistence type="predicted"/>
<dbReference type="GO" id="GO:0000155">
    <property type="term" value="F:phosphorelay sensor kinase activity"/>
    <property type="evidence" value="ECO:0007669"/>
    <property type="project" value="InterPro"/>
</dbReference>
<evidence type="ECO:0000256" key="6">
    <source>
        <dbReference type="ARBA" id="ARBA00022777"/>
    </source>
</evidence>
<dbReference type="PRINTS" id="PR00344">
    <property type="entry name" value="BCTRLSENSOR"/>
</dbReference>
<keyword evidence="12" id="KW-1185">Reference proteome</keyword>
<dbReference type="InterPro" id="IPR018490">
    <property type="entry name" value="cNMP-bd_dom_sf"/>
</dbReference>
<name>A0A926VK26_9CYAN</name>
<feature type="domain" description="Cyclic nucleotide-binding" evidence="9">
    <location>
        <begin position="8"/>
        <end position="111"/>
    </location>
</feature>
<dbReference type="Gene3D" id="3.30.565.10">
    <property type="entry name" value="Histidine kinase-like ATPase, C-terminal domain"/>
    <property type="match status" value="1"/>
</dbReference>
<accession>A0A926VK26</accession>
<dbReference type="RefSeq" id="WP_190473461.1">
    <property type="nucleotide sequence ID" value="NZ_JACJPW010000116.1"/>
</dbReference>
<sequence length="364" mass="40682">MDLEAHQFISYFEREQAAQVCKLAVVENFADREIIFQEGEIPDFVYLVLAGEVEFRKNNGNNKYQTVALAKQNDFFGEFGVLDGQPRSAQAIVCSGATLARIPRDGLMEILNNTKGSVVLKLLGYIVRHLRSTTAQYVNQMVHKEKMALVGEMVNTIIHDFRSPVTSIYLASVMLKEFHPDEETIEWCDIIQAQVRRMLGMAEEALEFASGHAVLNTQPVNLDFLLQNFEKLNRIYFKDAKVEFKLNTADVVINADENKLMRVLQNLVGNAVEAFKGCGGRIEISALAKEKVAEIIICDNGPGIPEEIREHLFDPFVTYGKRGGTGLGTAIAKSIIEAHSGEISFRSNADEGTTFYIRLPLISQ</sequence>
<dbReference type="Gene3D" id="2.60.120.10">
    <property type="entry name" value="Jelly Rolls"/>
    <property type="match status" value="1"/>
</dbReference>
<dbReference type="EMBL" id="JACJPW010000116">
    <property type="protein sequence ID" value="MBD2185321.1"/>
    <property type="molecule type" value="Genomic_DNA"/>
</dbReference>
<organism evidence="11 12">
    <name type="scientific">Aerosakkonema funiforme FACHB-1375</name>
    <dbReference type="NCBI Taxonomy" id="2949571"/>
    <lineage>
        <taxon>Bacteria</taxon>
        <taxon>Bacillati</taxon>
        <taxon>Cyanobacteriota</taxon>
        <taxon>Cyanophyceae</taxon>
        <taxon>Oscillatoriophycideae</taxon>
        <taxon>Aerosakkonematales</taxon>
        <taxon>Aerosakkonemataceae</taxon>
        <taxon>Aerosakkonema</taxon>
    </lineage>
</organism>
<protein>
    <recommendedName>
        <fullName evidence="2">histidine kinase</fullName>
        <ecNumber evidence="2">2.7.13.3</ecNumber>
    </recommendedName>
</protein>
<evidence type="ECO:0000313" key="12">
    <source>
        <dbReference type="Proteomes" id="UP000641646"/>
    </source>
</evidence>
<dbReference type="Pfam" id="PF00512">
    <property type="entry name" value="HisKA"/>
    <property type="match status" value="1"/>
</dbReference>
<evidence type="ECO:0000256" key="3">
    <source>
        <dbReference type="ARBA" id="ARBA00022553"/>
    </source>
</evidence>
<dbReference type="SMART" id="SM00100">
    <property type="entry name" value="cNMP"/>
    <property type="match status" value="1"/>
</dbReference>
<dbReference type="AlphaFoldDB" id="A0A926VK26"/>
<keyword evidence="8" id="KW-0902">Two-component regulatory system</keyword>
<gene>
    <name evidence="11" type="ORF">H6G03_30310</name>
</gene>
<dbReference type="InterPro" id="IPR036890">
    <property type="entry name" value="HATPase_C_sf"/>
</dbReference>
<dbReference type="SUPFAM" id="SSF55874">
    <property type="entry name" value="ATPase domain of HSP90 chaperone/DNA topoisomerase II/histidine kinase"/>
    <property type="match status" value="1"/>
</dbReference>
<dbReference type="InterPro" id="IPR014710">
    <property type="entry name" value="RmlC-like_jellyroll"/>
</dbReference>
<evidence type="ECO:0000256" key="1">
    <source>
        <dbReference type="ARBA" id="ARBA00000085"/>
    </source>
</evidence>
<dbReference type="InterPro" id="IPR036097">
    <property type="entry name" value="HisK_dim/P_sf"/>
</dbReference>
<comment type="catalytic activity">
    <reaction evidence="1">
        <text>ATP + protein L-histidine = ADP + protein N-phospho-L-histidine.</text>
        <dbReference type="EC" id="2.7.13.3"/>
    </reaction>
</comment>
<dbReference type="InterPro" id="IPR018488">
    <property type="entry name" value="cNMP-bd_CS"/>
</dbReference>
<dbReference type="Gene3D" id="1.10.287.130">
    <property type="match status" value="1"/>
</dbReference>
<reference evidence="11" key="1">
    <citation type="journal article" date="2015" name="ISME J.">
        <title>Draft Genome Sequence of Streptomyces incarnatus NRRL8089, which Produces the Nucleoside Antibiotic Sinefungin.</title>
        <authorList>
            <person name="Oshima K."/>
            <person name="Hattori M."/>
            <person name="Shimizu H."/>
            <person name="Fukuda K."/>
            <person name="Nemoto M."/>
            <person name="Inagaki K."/>
            <person name="Tamura T."/>
        </authorList>
    </citation>
    <scope>NUCLEOTIDE SEQUENCE</scope>
    <source>
        <strain evidence="11">FACHB-1375</strain>
    </source>
</reference>
<evidence type="ECO:0000259" key="9">
    <source>
        <dbReference type="PROSITE" id="PS50042"/>
    </source>
</evidence>
<dbReference type="GO" id="GO:0005524">
    <property type="term" value="F:ATP binding"/>
    <property type="evidence" value="ECO:0007669"/>
    <property type="project" value="UniProtKB-KW"/>
</dbReference>
<dbReference type="InterPro" id="IPR005467">
    <property type="entry name" value="His_kinase_dom"/>
</dbReference>
<reference evidence="11" key="2">
    <citation type="submission" date="2020-08" db="EMBL/GenBank/DDBJ databases">
        <authorList>
            <person name="Chen M."/>
            <person name="Teng W."/>
            <person name="Zhao L."/>
            <person name="Hu C."/>
            <person name="Zhou Y."/>
            <person name="Han B."/>
            <person name="Song L."/>
            <person name="Shu W."/>
        </authorList>
    </citation>
    <scope>NUCLEOTIDE SEQUENCE</scope>
    <source>
        <strain evidence="11">FACHB-1375</strain>
    </source>
</reference>
<dbReference type="InterPro" id="IPR000595">
    <property type="entry name" value="cNMP-bd_dom"/>
</dbReference>
<dbReference type="PANTHER" id="PTHR43065">
    <property type="entry name" value="SENSOR HISTIDINE KINASE"/>
    <property type="match status" value="1"/>
</dbReference>
<comment type="caution">
    <text evidence="11">The sequence shown here is derived from an EMBL/GenBank/DDBJ whole genome shotgun (WGS) entry which is preliminary data.</text>
</comment>
<evidence type="ECO:0000256" key="7">
    <source>
        <dbReference type="ARBA" id="ARBA00022840"/>
    </source>
</evidence>